<dbReference type="GO" id="GO:0019354">
    <property type="term" value="P:siroheme biosynthetic process"/>
    <property type="evidence" value="ECO:0007669"/>
    <property type="project" value="UniProtKB-UniPathway"/>
</dbReference>
<evidence type="ECO:0000256" key="4">
    <source>
        <dbReference type="ARBA" id="ARBA00022679"/>
    </source>
</evidence>
<dbReference type="NCBIfam" id="TIGR01469">
    <property type="entry name" value="cobA_cysG_Cterm"/>
    <property type="match status" value="1"/>
</dbReference>
<dbReference type="AlphaFoldDB" id="A0A254PT94"/>
<dbReference type="InterPro" id="IPR000878">
    <property type="entry name" value="4pyrrol_Mease"/>
</dbReference>
<evidence type="ECO:0000259" key="9">
    <source>
        <dbReference type="Pfam" id="PF00590"/>
    </source>
</evidence>
<keyword evidence="11" id="KW-1185">Reference proteome</keyword>
<dbReference type="CDD" id="cd11642">
    <property type="entry name" value="SUMT"/>
    <property type="match status" value="1"/>
</dbReference>
<dbReference type="InterPro" id="IPR035996">
    <property type="entry name" value="4pyrrol_Methylase_sf"/>
</dbReference>
<keyword evidence="4 8" id="KW-0808">Transferase</keyword>
<name>A0A254PT94_9BURK</name>
<dbReference type="GO" id="GO:0004851">
    <property type="term" value="F:uroporphyrin-III C-methyltransferase activity"/>
    <property type="evidence" value="ECO:0007669"/>
    <property type="project" value="UniProtKB-EC"/>
</dbReference>
<dbReference type="FunFam" id="3.40.1010.10:FF:000001">
    <property type="entry name" value="Siroheme synthase"/>
    <property type="match status" value="1"/>
</dbReference>
<evidence type="ECO:0000256" key="3">
    <source>
        <dbReference type="ARBA" id="ARBA00022603"/>
    </source>
</evidence>
<dbReference type="Gene3D" id="3.30.950.10">
    <property type="entry name" value="Methyltransferase, Cobalt-precorrin-4 Transmethylase, Domain 2"/>
    <property type="match status" value="1"/>
</dbReference>
<dbReference type="Pfam" id="PF00590">
    <property type="entry name" value="TP_methylase"/>
    <property type="match status" value="1"/>
</dbReference>
<dbReference type="InterPro" id="IPR003043">
    <property type="entry name" value="Uropor_MeTrfase_CS"/>
</dbReference>
<comment type="pathway">
    <text evidence="7">Porphyrin-containing compound metabolism; siroheme biosynthesis; precorrin-2 from uroporphyrinogen III: step 1/1.</text>
</comment>
<dbReference type="PANTHER" id="PTHR45790:SF3">
    <property type="entry name" value="S-ADENOSYL-L-METHIONINE-DEPENDENT UROPORPHYRINOGEN III METHYLTRANSFERASE, CHLOROPLASTIC"/>
    <property type="match status" value="1"/>
</dbReference>
<dbReference type="InterPro" id="IPR006366">
    <property type="entry name" value="CobA/CysG_C"/>
</dbReference>
<evidence type="ECO:0000256" key="2">
    <source>
        <dbReference type="ARBA" id="ARBA00012162"/>
    </source>
</evidence>
<evidence type="ECO:0000313" key="10">
    <source>
        <dbReference type="EMBL" id="OWS69534.1"/>
    </source>
</evidence>
<keyword evidence="3 8" id="KW-0489">Methyltransferase</keyword>
<dbReference type="EMBL" id="NGUP01000003">
    <property type="protein sequence ID" value="OWS69534.1"/>
    <property type="molecule type" value="Genomic_DNA"/>
</dbReference>
<dbReference type="SUPFAM" id="SSF53790">
    <property type="entry name" value="Tetrapyrrole methylase"/>
    <property type="match status" value="1"/>
</dbReference>
<evidence type="ECO:0000256" key="7">
    <source>
        <dbReference type="ARBA" id="ARBA00025705"/>
    </source>
</evidence>
<comment type="caution">
    <text evidence="10">The sequence shown here is derived from an EMBL/GenBank/DDBJ whole genome shotgun (WGS) entry which is preliminary data.</text>
</comment>
<dbReference type="OrthoDB" id="9815856at2"/>
<evidence type="ECO:0000256" key="8">
    <source>
        <dbReference type="RuleBase" id="RU003960"/>
    </source>
</evidence>
<reference evidence="10 11" key="1">
    <citation type="submission" date="2017-05" db="EMBL/GenBank/DDBJ databases">
        <title>Genome of Polynucleobacter sp. MWH-Feld-100.</title>
        <authorList>
            <person name="Hahn M.W."/>
        </authorList>
    </citation>
    <scope>NUCLEOTIDE SEQUENCE [LARGE SCALE GENOMIC DNA]</scope>
    <source>
        <strain evidence="10 11">MWH-Feld-100</strain>
    </source>
</reference>
<dbReference type="InterPro" id="IPR014777">
    <property type="entry name" value="4pyrrole_Mease_sub1"/>
</dbReference>
<dbReference type="Proteomes" id="UP000197528">
    <property type="component" value="Unassembled WGS sequence"/>
</dbReference>
<gene>
    <name evidence="10" type="ORF">CBI31_04070</name>
</gene>
<dbReference type="PROSITE" id="PS00839">
    <property type="entry name" value="SUMT_1"/>
    <property type="match status" value="1"/>
</dbReference>
<proteinExistence type="inferred from homology"/>
<dbReference type="NCBIfam" id="NF004790">
    <property type="entry name" value="PRK06136.1"/>
    <property type="match status" value="1"/>
</dbReference>
<organism evidence="10 11">
    <name type="scientific">Polynucleobacter campilacus</name>
    <dbReference type="NCBI Taxonomy" id="1743163"/>
    <lineage>
        <taxon>Bacteria</taxon>
        <taxon>Pseudomonadati</taxon>
        <taxon>Pseudomonadota</taxon>
        <taxon>Betaproteobacteria</taxon>
        <taxon>Burkholderiales</taxon>
        <taxon>Burkholderiaceae</taxon>
        <taxon>Polynucleobacter</taxon>
    </lineage>
</organism>
<dbReference type="UniPathway" id="UPA00262">
    <property type="reaction ID" value="UER00211"/>
</dbReference>
<evidence type="ECO:0000256" key="5">
    <source>
        <dbReference type="ARBA" id="ARBA00022691"/>
    </source>
</evidence>
<evidence type="ECO:0000313" key="11">
    <source>
        <dbReference type="Proteomes" id="UP000197528"/>
    </source>
</evidence>
<feature type="domain" description="Tetrapyrrole methylase" evidence="9">
    <location>
        <begin position="7"/>
        <end position="218"/>
    </location>
</feature>
<dbReference type="InterPro" id="IPR014776">
    <property type="entry name" value="4pyrrole_Mease_sub2"/>
</dbReference>
<keyword evidence="5" id="KW-0949">S-adenosyl-L-methionine</keyword>
<dbReference type="PANTHER" id="PTHR45790">
    <property type="entry name" value="SIROHEME SYNTHASE-RELATED"/>
    <property type="match status" value="1"/>
</dbReference>
<keyword evidence="6" id="KW-0627">Porphyrin biosynthesis</keyword>
<dbReference type="PROSITE" id="PS00840">
    <property type="entry name" value="SUMT_2"/>
    <property type="match status" value="1"/>
</dbReference>
<dbReference type="InterPro" id="IPR050161">
    <property type="entry name" value="Siro_Cobalamin_biosynth"/>
</dbReference>
<protein>
    <recommendedName>
        <fullName evidence="2">uroporphyrinogen-III C-methyltransferase</fullName>
        <ecNumber evidence="2">2.1.1.107</ecNumber>
    </recommendedName>
</protein>
<accession>A0A254PT94</accession>
<sequence>MNTALGKVFLVGAGPGAADLITVRGAKILEQADIVFHDALVEPEMLSLCPQAIQIAVGKRCGKLSSAQEFINKRLVDAAKKYMVVVRLKGGDPMMFGRADEEITALKSVGIEVTVVPGITSALAAASTIQHSLSLRGVSRSVAFVTLAQANDTNLESASIQSPLADTLIYYMGRKHAINIAKSLIDSGNKRPETPVHILEAVSTSRERHCYLTLSELANGEATSWFNPDSPAMIMIGDALAQRAIGKVDNRLQDSEVFTNSRRCA</sequence>
<comment type="similarity">
    <text evidence="1 8">Belongs to the precorrin methyltransferase family.</text>
</comment>
<dbReference type="RefSeq" id="WP_088525146.1">
    <property type="nucleotide sequence ID" value="NZ_NGUP01000003.1"/>
</dbReference>
<dbReference type="GO" id="GO:0032259">
    <property type="term" value="P:methylation"/>
    <property type="evidence" value="ECO:0007669"/>
    <property type="project" value="UniProtKB-KW"/>
</dbReference>
<evidence type="ECO:0000256" key="6">
    <source>
        <dbReference type="ARBA" id="ARBA00023244"/>
    </source>
</evidence>
<dbReference type="EC" id="2.1.1.107" evidence="2"/>
<evidence type="ECO:0000256" key="1">
    <source>
        <dbReference type="ARBA" id="ARBA00005879"/>
    </source>
</evidence>
<dbReference type="Gene3D" id="3.40.1010.10">
    <property type="entry name" value="Cobalt-precorrin-4 Transmethylase, Domain 1"/>
    <property type="match status" value="1"/>
</dbReference>